<keyword evidence="2" id="KW-1185">Reference proteome</keyword>
<dbReference type="SFLD" id="SFLDG01129">
    <property type="entry name" value="C1.5:_HAD__Beta-PGM__Phosphata"/>
    <property type="match status" value="1"/>
</dbReference>
<evidence type="ECO:0000313" key="2">
    <source>
        <dbReference type="Proteomes" id="UP000740883"/>
    </source>
</evidence>
<reference evidence="1 2" key="1">
    <citation type="journal article" date="2020" name="Genome Biol. Evol.">
        <title>Comparative genomics of strictly vertically transmitted, feminizing microsporidia endosymbionts of amphipod crustaceans.</title>
        <authorList>
            <person name="Cormier A."/>
            <person name="Chebbi M.A."/>
            <person name="Giraud I."/>
            <person name="Wattier R."/>
            <person name="Teixeira M."/>
            <person name="Gilbert C."/>
            <person name="Rigaud T."/>
            <person name="Cordaux R."/>
        </authorList>
    </citation>
    <scope>NUCLEOTIDE SEQUENCE [LARGE SCALE GENOMIC DNA]</scope>
    <source>
        <strain evidence="1 2">Ou3-Ou53</strain>
    </source>
</reference>
<dbReference type="Pfam" id="PF00702">
    <property type="entry name" value="Hydrolase"/>
    <property type="match status" value="1"/>
</dbReference>
<name>A0A9P6GYR8_9MICR</name>
<sequence>MEINNVKFNESIERAAEEQEKTNIKDDSSIPFISMKKENIILFKDSIKKVGDDYIFLFDIDDTIYKSSEKFHQNQIKSFYEAYDKLREKAIKDGKTIPPVDVALKENALYTETFFKYFDITPIQLEAFREQCDYSEFLEKDEEVRNMLLSIPFRKWAFTNGLKSRADPILEVLGLKDCFEGVICFDDDSREIIGKPKDSAFEFVEELLGIENKQKVFFFDDALINIKTGERFGWRSIHVRKEDCIIELVNDVLKDIKY</sequence>
<dbReference type="PANTHER" id="PTHR47438:SF1">
    <property type="entry name" value="PHOSPHATE METABOLISM PROTEIN 8-RELATED"/>
    <property type="match status" value="1"/>
</dbReference>
<dbReference type="PANTHER" id="PTHR47438">
    <property type="entry name" value="PHOSPHATE METABOLISM PROTEIN 8-RELATED"/>
    <property type="match status" value="1"/>
</dbReference>
<dbReference type="InterPro" id="IPR052791">
    <property type="entry name" value="SSM1_domain"/>
</dbReference>
<organism evidence="1 2">
    <name type="scientific">Nosema granulosis</name>
    <dbReference type="NCBI Taxonomy" id="83296"/>
    <lineage>
        <taxon>Eukaryota</taxon>
        <taxon>Fungi</taxon>
        <taxon>Fungi incertae sedis</taxon>
        <taxon>Microsporidia</taxon>
        <taxon>Nosematidae</taxon>
        <taxon>Nosema</taxon>
    </lineage>
</organism>
<evidence type="ECO:0000313" key="1">
    <source>
        <dbReference type="EMBL" id="KAF9763421.1"/>
    </source>
</evidence>
<gene>
    <name evidence="1" type="ORF">NGRA_1276</name>
</gene>
<dbReference type="GO" id="GO:0008252">
    <property type="term" value="F:nucleotidase activity"/>
    <property type="evidence" value="ECO:0007669"/>
    <property type="project" value="TreeGrafter"/>
</dbReference>
<protein>
    <recommendedName>
        <fullName evidence="3">Pyrimidine 5-nucleotidase</fullName>
    </recommendedName>
</protein>
<dbReference type="NCBIfam" id="TIGR01509">
    <property type="entry name" value="HAD-SF-IA-v3"/>
    <property type="match status" value="1"/>
</dbReference>
<dbReference type="OrthoDB" id="2194085at2759"/>
<dbReference type="SUPFAM" id="SSF56784">
    <property type="entry name" value="HAD-like"/>
    <property type="match status" value="1"/>
</dbReference>
<dbReference type="Proteomes" id="UP000740883">
    <property type="component" value="Unassembled WGS sequence"/>
</dbReference>
<comment type="caution">
    <text evidence="1">The sequence shown here is derived from an EMBL/GenBank/DDBJ whole genome shotgun (WGS) entry which is preliminary data.</text>
</comment>
<evidence type="ECO:0008006" key="3">
    <source>
        <dbReference type="Google" id="ProtNLM"/>
    </source>
</evidence>
<dbReference type="Gene3D" id="3.40.50.1000">
    <property type="entry name" value="HAD superfamily/HAD-like"/>
    <property type="match status" value="1"/>
</dbReference>
<dbReference type="AlphaFoldDB" id="A0A9P6GYR8"/>
<dbReference type="SFLD" id="SFLDS00003">
    <property type="entry name" value="Haloacid_Dehalogenase"/>
    <property type="match status" value="1"/>
</dbReference>
<proteinExistence type="predicted"/>
<accession>A0A9P6GYR8</accession>
<dbReference type="GO" id="GO:0009166">
    <property type="term" value="P:nucleotide catabolic process"/>
    <property type="evidence" value="ECO:0007669"/>
    <property type="project" value="TreeGrafter"/>
</dbReference>
<dbReference type="InterPro" id="IPR023214">
    <property type="entry name" value="HAD_sf"/>
</dbReference>
<dbReference type="GO" id="GO:0006206">
    <property type="term" value="P:pyrimidine nucleobase metabolic process"/>
    <property type="evidence" value="ECO:0007669"/>
    <property type="project" value="TreeGrafter"/>
</dbReference>
<dbReference type="InterPro" id="IPR006439">
    <property type="entry name" value="HAD-SF_hydro_IA"/>
</dbReference>
<dbReference type="EMBL" id="SBJO01000076">
    <property type="protein sequence ID" value="KAF9763421.1"/>
    <property type="molecule type" value="Genomic_DNA"/>
</dbReference>
<dbReference type="InterPro" id="IPR036412">
    <property type="entry name" value="HAD-like_sf"/>
</dbReference>